<feature type="compositionally biased region" description="Basic and acidic residues" evidence="1">
    <location>
        <begin position="289"/>
        <end position="338"/>
    </location>
</feature>
<protein>
    <submittedName>
        <fullName evidence="2">Uncharacterized protein</fullName>
    </submittedName>
</protein>
<name>A0ABR3J2D8_9AGAR</name>
<comment type="caution">
    <text evidence="2">The sequence shown here is derived from an EMBL/GenBank/DDBJ whole genome shotgun (WGS) entry which is preliminary data.</text>
</comment>
<accession>A0ABR3J2D8</accession>
<evidence type="ECO:0000313" key="2">
    <source>
        <dbReference type="EMBL" id="KAL0949737.1"/>
    </source>
</evidence>
<proteinExistence type="predicted"/>
<feature type="compositionally biased region" description="Pro residues" evidence="1">
    <location>
        <begin position="343"/>
        <end position="368"/>
    </location>
</feature>
<reference evidence="3" key="1">
    <citation type="submission" date="2024-06" db="EMBL/GenBank/DDBJ databases">
        <title>Multi-omics analyses provide insights into the biosynthesis of the anticancer antibiotic pleurotin in Hohenbuehelia grisea.</title>
        <authorList>
            <person name="Weaver J.A."/>
            <person name="Alberti F."/>
        </authorList>
    </citation>
    <scope>NUCLEOTIDE SEQUENCE [LARGE SCALE GENOMIC DNA]</scope>
    <source>
        <strain evidence="3">T-177</strain>
    </source>
</reference>
<organism evidence="2 3">
    <name type="scientific">Hohenbuehelia grisea</name>
    <dbReference type="NCBI Taxonomy" id="104357"/>
    <lineage>
        <taxon>Eukaryota</taxon>
        <taxon>Fungi</taxon>
        <taxon>Dikarya</taxon>
        <taxon>Basidiomycota</taxon>
        <taxon>Agaricomycotina</taxon>
        <taxon>Agaricomycetes</taxon>
        <taxon>Agaricomycetidae</taxon>
        <taxon>Agaricales</taxon>
        <taxon>Pleurotineae</taxon>
        <taxon>Pleurotaceae</taxon>
        <taxon>Hohenbuehelia</taxon>
    </lineage>
</organism>
<feature type="compositionally biased region" description="Basic and acidic residues" evidence="1">
    <location>
        <begin position="84"/>
        <end position="93"/>
    </location>
</feature>
<evidence type="ECO:0000313" key="3">
    <source>
        <dbReference type="Proteomes" id="UP001556367"/>
    </source>
</evidence>
<dbReference type="Proteomes" id="UP001556367">
    <property type="component" value="Unassembled WGS sequence"/>
</dbReference>
<feature type="region of interest" description="Disordered" evidence="1">
    <location>
        <begin position="23"/>
        <end position="53"/>
    </location>
</feature>
<gene>
    <name evidence="2" type="ORF">HGRIS_009777</name>
</gene>
<feature type="region of interest" description="Disordered" evidence="1">
    <location>
        <begin position="432"/>
        <end position="462"/>
    </location>
</feature>
<feature type="compositionally biased region" description="Basic and acidic residues" evidence="1">
    <location>
        <begin position="116"/>
        <end position="148"/>
    </location>
</feature>
<dbReference type="EMBL" id="JASNQZ010000012">
    <property type="protein sequence ID" value="KAL0949737.1"/>
    <property type="molecule type" value="Genomic_DNA"/>
</dbReference>
<feature type="region of interest" description="Disordered" evidence="1">
    <location>
        <begin position="84"/>
        <end position="374"/>
    </location>
</feature>
<evidence type="ECO:0000256" key="1">
    <source>
        <dbReference type="SAM" id="MobiDB-lite"/>
    </source>
</evidence>
<feature type="compositionally biased region" description="Pro residues" evidence="1">
    <location>
        <begin position="218"/>
        <end position="230"/>
    </location>
</feature>
<keyword evidence="3" id="KW-1185">Reference proteome</keyword>
<sequence length="489" mass="54823">MPPPPPPSFNVFKAFSRRPKVVVPEPAEEEWNPEPRAIKPGRSSRRVLRRKDKDRIMTNMQGYGGPSLPPVPEVPLSRAVSFREHDAVSHHEMPLQPPPPIDAPIEADEGWPGYDGDDHRRPSFDRGPMELRNDSPSRLREILSDHGSARVKIHLQPPSDIGEGSVRRAMQDPPTPYAPSISGVPFPDPPHDHHHPPTIVEGVASRDYVASSLHRPESPSPEPLPVPPPIRRSHTERSARVQRHPTVSQHLPSERRGRSPPPPREQAPRDLRGGPALQSNNHGYHRSHYRDQDRDRDRYRDRDRDRDRGRRQDGHRGTYRDAPRDTHRSAAKNADHKPRAAPVRPPPTQPVLAKPPPTQTPIQPPLPKGPATGIHQYVVPAGANVIFQDEDGNEITRVGNLPSTYQHGSTKSERRTVPIIVQDEFGRELYRTGTVSSGGKGHIEGGHRPRSQSASLPQRGPNLFFIDKRGRQIPIITDAYGQRSYYPGH</sequence>